<reference evidence="1" key="2">
    <citation type="journal article" date="2022" name="New Phytol.">
        <title>Evolutionary transition to the ectomycorrhizal habit in the genomes of a hyperdiverse lineage of mushroom-forming fungi.</title>
        <authorList>
            <person name="Looney B."/>
            <person name="Miyauchi S."/>
            <person name="Morin E."/>
            <person name="Drula E."/>
            <person name="Courty P.E."/>
            <person name="Kohler A."/>
            <person name="Kuo A."/>
            <person name="LaButti K."/>
            <person name="Pangilinan J."/>
            <person name="Lipzen A."/>
            <person name="Riley R."/>
            <person name="Andreopoulos W."/>
            <person name="He G."/>
            <person name="Johnson J."/>
            <person name="Nolan M."/>
            <person name="Tritt A."/>
            <person name="Barry K.W."/>
            <person name="Grigoriev I.V."/>
            <person name="Nagy L.G."/>
            <person name="Hibbett D."/>
            <person name="Henrissat B."/>
            <person name="Matheny P.B."/>
            <person name="Labbe J."/>
            <person name="Martin F.M."/>
        </authorList>
    </citation>
    <scope>NUCLEOTIDE SEQUENCE</scope>
    <source>
        <strain evidence="1">HHB10654</strain>
    </source>
</reference>
<proteinExistence type="predicted"/>
<reference evidence="1" key="1">
    <citation type="submission" date="2021-03" db="EMBL/GenBank/DDBJ databases">
        <authorList>
            <consortium name="DOE Joint Genome Institute"/>
            <person name="Ahrendt S."/>
            <person name="Looney B.P."/>
            <person name="Miyauchi S."/>
            <person name="Morin E."/>
            <person name="Drula E."/>
            <person name="Courty P.E."/>
            <person name="Chicoki N."/>
            <person name="Fauchery L."/>
            <person name="Kohler A."/>
            <person name="Kuo A."/>
            <person name="Labutti K."/>
            <person name="Pangilinan J."/>
            <person name="Lipzen A."/>
            <person name="Riley R."/>
            <person name="Andreopoulos W."/>
            <person name="He G."/>
            <person name="Johnson J."/>
            <person name="Barry K.W."/>
            <person name="Grigoriev I.V."/>
            <person name="Nagy L."/>
            <person name="Hibbett D."/>
            <person name="Henrissat B."/>
            <person name="Matheny P.B."/>
            <person name="Labbe J."/>
            <person name="Martin F."/>
        </authorList>
    </citation>
    <scope>NUCLEOTIDE SEQUENCE</scope>
    <source>
        <strain evidence="1">HHB10654</strain>
    </source>
</reference>
<dbReference type="EMBL" id="MU277187">
    <property type="protein sequence ID" value="KAI0068556.1"/>
    <property type="molecule type" value="Genomic_DNA"/>
</dbReference>
<accession>A0ACB8TJJ5</accession>
<organism evidence="1 2">
    <name type="scientific">Artomyces pyxidatus</name>
    <dbReference type="NCBI Taxonomy" id="48021"/>
    <lineage>
        <taxon>Eukaryota</taxon>
        <taxon>Fungi</taxon>
        <taxon>Dikarya</taxon>
        <taxon>Basidiomycota</taxon>
        <taxon>Agaricomycotina</taxon>
        <taxon>Agaricomycetes</taxon>
        <taxon>Russulales</taxon>
        <taxon>Auriscalpiaceae</taxon>
        <taxon>Artomyces</taxon>
    </lineage>
</organism>
<name>A0ACB8TJJ5_9AGAM</name>
<sequence>MSPTLRSSTPSTPTVKRVAGDTTPKSARKVPHCQRCHRPRAGHPRQGCPYTETSNGDRAVESLDLSQALGSMRLETPHVEHTEVRRTSKLHGASLVSLSTDSSEILRSLAQPGMMGDDSDEEEAMNSKILKKAGDLKTPTRARRKLEKGRIMPGTLDTPGSSFVHTEPSQSQATQASPPPLVAIDSPSTVSQIGSTRRLARSMSIEERAAFLNGLAEISRSPPATVYTVPLPELPSIQRSATRLGFHTRVVTPEKGSKETNGLLVIGTDVHAVEKLFDKLTREVQGGSGLRSAAGGAVVGAVATFTGLAFA</sequence>
<gene>
    <name evidence="1" type="ORF">BV25DRAFT_1866549</name>
</gene>
<protein>
    <submittedName>
        <fullName evidence="1">Uncharacterized protein</fullName>
    </submittedName>
</protein>
<comment type="caution">
    <text evidence="1">The sequence shown here is derived from an EMBL/GenBank/DDBJ whole genome shotgun (WGS) entry which is preliminary data.</text>
</comment>
<evidence type="ECO:0000313" key="2">
    <source>
        <dbReference type="Proteomes" id="UP000814140"/>
    </source>
</evidence>
<dbReference type="Proteomes" id="UP000814140">
    <property type="component" value="Unassembled WGS sequence"/>
</dbReference>
<evidence type="ECO:0000313" key="1">
    <source>
        <dbReference type="EMBL" id="KAI0068556.1"/>
    </source>
</evidence>
<keyword evidence="2" id="KW-1185">Reference proteome</keyword>